<organism evidence="1 2">
    <name type="scientific">Malus domestica</name>
    <name type="common">Apple</name>
    <name type="synonym">Pyrus malus</name>
    <dbReference type="NCBI Taxonomy" id="3750"/>
    <lineage>
        <taxon>Eukaryota</taxon>
        <taxon>Viridiplantae</taxon>
        <taxon>Streptophyta</taxon>
        <taxon>Embryophyta</taxon>
        <taxon>Tracheophyta</taxon>
        <taxon>Spermatophyta</taxon>
        <taxon>Magnoliopsida</taxon>
        <taxon>eudicotyledons</taxon>
        <taxon>Gunneridae</taxon>
        <taxon>Pentapetalae</taxon>
        <taxon>rosids</taxon>
        <taxon>fabids</taxon>
        <taxon>Rosales</taxon>
        <taxon>Rosaceae</taxon>
        <taxon>Amygdaloideae</taxon>
        <taxon>Maleae</taxon>
        <taxon>Malus</taxon>
    </lineage>
</organism>
<keyword evidence="2" id="KW-1185">Reference proteome</keyword>
<dbReference type="AlphaFoldDB" id="A0A498KNZ5"/>
<dbReference type="Proteomes" id="UP000290289">
    <property type="component" value="Chromosome 1"/>
</dbReference>
<sequence length="118" mass="13467">NFLFKLNQNPLLPSSWDAKPKLRPPPIEICGWGIVADMYIGENSDGELGSTYMFQGLQSTAPFKIHCLPLQRCRRDHAFYDIGDVSAPERQCTDNLSQMLLDLENALVEKKMPKENWL</sequence>
<dbReference type="EMBL" id="RDQH01000327">
    <property type="protein sequence ID" value="RXI08831.1"/>
    <property type="molecule type" value="Genomic_DNA"/>
</dbReference>
<comment type="caution">
    <text evidence="1">The sequence shown here is derived from an EMBL/GenBank/DDBJ whole genome shotgun (WGS) entry which is preliminary data.</text>
</comment>
<evidence type="ECO:0000313" key="2">
    <source>
        <dbReference type="Proteomes" id="UP000290289"/>
    </source>
</evidence>
<protein>
    <submittedName>
        <fullName evidence="1">Uncharacterized protein</fullName>
    </submittedName>
</protein>
<reference evidence="1 2" key="1">
    <citation type="submission" date="2018-10" db="EMBL/GenBank/DDBJ databases">
        <title>A high-quality apple genome assembly.</title>
        <authorList>
            <person name="Hu J."/>
        </authorList>
    </citation>
    <scope>NUCLEOTIDE SEQUENCE [LARGE SCALE GENOMIC DNA]</scope>
    <source>
        <strain evidence="2">cv. HFTH1</strain>
        <tissue evidence="1">Young leaf</tissue>
    </source>
</reference>
<name>A0A498KNZ5_MALDO</name>
<accession>A0A498KNZ5</accession>
<evidence type="ECO:0000313" key="1">
    <source>
        <dbReference type="EMBL" id="RXI08831.1"/>
    </source>
</evidence>
<proteinExistence type="predicted"/>
<feature type="non-terminal residue" evidence="1">
    <location>
        <position position="1"/>
    </location>
</feature>
<gene>
    <name evidence="1" type="ORF">DVH24_022975</name>
</gene>